<dbReference type="InterPro" id="IPR042099">
    <property type="entry name" value="ANL_N_sf"/>
</dbReference>
<dbReference type="Pfam" id="PF13193">
    <property type="entry name" value="AMP-binding_C"/>
    <property type="match status" value="1"/>
</dbReference>
<dbReference type="InterPro" id="IPR045851">
    <property type="entry name" value="AMP-bd_C_sf"/>
</dbReference>
<dbReference type="InterPro" id="IPR025110">
    <property type="entry name" value="AMP-bd_C"/>
</dbReference>
<protein>
    <submittedName>
        <fullName evidence="3">Acyl-CoA synthetase (AMP-forming)/AMP-acid ligase II</fullName>
    </submittedName>
</protein>
<dbReference type="Gene3D" id="3.30.300.30">
    <property type="match status" value="1"/>
</dbReference>
<evidence type="ECO:0000313" key="4">
    <source>
        <dbReference type="Proteomes" id="UP000010469"/>
    </source>
</evidence>
<dbReference type="PANTHER" id="PTHR43767:SF11">
    <property type="entry name" value="MEDIUM-CHAIN-FATTY-ACID--COA LIGASE"/>
    <property type="match status" value="1"/>
</dbReference>
<dbReference type="InterPro" id="IPR020845">
    <property type="entry name" value="AMP-binding_CS"/>
</dbReference>
<gene>
    <name evidence="3" type="ordered locus">Calag_0097</name>
</gene>
<evidence type="ECO:0000259" key="1">
    <source>
        <dbReference type="Pfam" id="PF00501"/>
    </source>
</evidence>
<name>L0AA07_CALLD</name>
<feature type="domain" description="AMP-binding enzyme C-terminal" evidence="2">
    <location>
        <begin position="403"/>
        <end position="482"/>
    </location>
</feature>
<dbReference type="HOGENOM" id="CLU_000022_59_5_2"/>
<dbReference type="EMBL" id="CP003378">
    <property type="protein sequence ID" value="AFZ69885.1"/>
    <property type="molecule type" value="Genomic_DNA"/>
</dbReference>
<dbReference type="KEGG" id="clg:Calag_0097"/>
<organism evidence="3 4">
    <name type="scientific">Caldisphaera lagunensis (strain DSM 15908 / JCM 11604 / ANMR 0165 / IC-154)</name>
    <dbReference type="NCBI Taxonomy" id="1056495"/>
    <lineage>
        <taxon>Archaea</taxon>
        <taxon>Thermoproteota</taxon>
        <taxon>Thermoprotei</taxon>
        <taxon>Acidilobales</taxon>
        <taxon>Caldisphaeraceae</taxon>
        <taxon>Caldisphaera</taxon>
    </lineage>
</organism>
<dbReference type="STRING" id="1056495.Calag_0097"/>
<sequence>MYTFEYILRRASQLFPDQEIIDVNGRKTYKETYKETLNLITYLKSLGIKRGDVVSIIGLNNIKFFELIYAITTIGGIAYPINIRLPPDQLIYTLNKSSSRYFIYENIFKELADLVKSKINIETVSFNELKFNLGEGKPVSNKNDDAIILFTSGTTGLPKAVLYNQEKMINGALSILNQLTYYNAPAKLSQNDVMFPQIPIYHILSWGSLIIAPLIGAKLIYGGKFDPKIAIEIIEKENVTWISVVPTMMQMLLDTGLSKRGLKVLIGGSPIPDGLVKKMKDLDIHFSAIYGGTDMLAASITIETKHVKNGILDYHKVTHPVPMAEFYIDSKSQNQPGEIWFRAPWMPNGYYNDKEKTMESFTPDGWFKTGDIGYIAEDGGLIVLDRVKDIIKSGGEWIPSSVLEASISELPFISLVAVIAKKDEKWGERPIAVVKLSKETQNAKELIYEHLRKYVNEGKLSKFWLPDDIIIVNDIPLTGTGKIDKKNLKEILKNYNK</sequence>
<dbReference type="InterPro" id="IPR000873">
    <property type="entry name" value="AMP-dep_synth/lig_dom"/>
</dbReference>
<keyword evidence="3" id="KW-0436">Ligase</keyword>
<reference evidence="4" key="1">
    <citation type="submission" date="2012-03" db="EMBL/GenBank/DDBJ databases">
        <title>Complete genome of Caldisphaera lagunensis DSM 15908.</title>
        <authorList>
            <person name="Lucas S."/>
            <person name="Copeland A."/>
            <person name="Lapidus A."/>
            <person name="Glavina del Rio T."/>
            <person name="Dalin E."/>
            <person name="Tice H."/>
            <person name="Bruce D."/>
            <person name="Goodwin L."/>
            <person name="Pitluck S."/>
            <person name="Peters L."/>
            <person name="Mikhailova N."/>
            <person name="Teshima H."/>
            <person name="Kyrpides N."/>
            <person name="Mavromatis K."/>
            <person name="Ivanova N."/>
            <person name="Brettin T."/>
            <person name="Detter J.C."/>
            <person name="Han C."/>
            <person name="Larimer F."/>
            <person name="Land M."/>
            <person name="Hauser L."/>
            <person name="Markowitz V."/>
            <person name="Cheng J.-F."/>
            <person name="Hugenholtz P."/>
            <person name="Woyke T."/>
            <person name="Wu D."/>
            <person name="Spring S."/>
            <person name="Schroeder M."/>
            <person name="Brambilla E."/>
            <person name="Klenk H.-P."/>
            <person name="Eisen J.A."/>
        </authorList>
    </citation>
    <scope>NUCLEOTIDE SEQUENCE [LARGE SCALE GENOMIC DNA]</scope>
    <source>
        <strain evidence="4">DSM 15908 / JCM 11604 / IC-154</strain>
    </source>
</reference>
<dbReference type="OrthoDB" id="35688at2157"/>
<dbReference type="SUPFAM" id="SSF56801">
    <property type="entry name" value="Acetyl-CoA synthetase-like"/>
    <property type="match status" value="1"/>
</dbReference>
<dbReference type="GO" id="GO:0016877">
    <property type="term" value="F:ligase activity, forming carbon-sulfur bonds"/>
    <property type="evidence" value="ECO:0007669"/>
    <property type="project" value="UniProtKB-ARBA"/>
</dbReference>
<dbReference type="PANTHER" id="PTHR43767">
    <property type="entry name" value="LONG-CHAIN-FATTY-ACID--COA LIGASE"/>
    <property type="match status" value="1"/>
</dbReference>
<dbReference type="InterPro" id="IPR050237">
    <property type="entry name" value="ATP-dep_AMP-bd_enzyme"/>
</dbReference>
<dbReference type="Pfam" id="PF00501">
    <property type="entry name" value="AMP-binding"/>
    <property type="match status" value="1"/>
</dbReference>
<dbReference type="PROSITE" id="PS00455">
    <property type="entry name" value="AMP_BINDING"/>
    <property type="match status" value="1"/>
</dbReference>
<dbReference type="AlphaFoldDB" id="L0AA07"/>
<feature type="domain" description="AMP-dependent synthetase/ligase" evidence="1">
    <location>
        <begin position="9"/>
        <end position="351"/>
    </location>
</feature>
<keyword evidence="4" id="KW-1185">Reference proteome</keyword>
<dbReference type="Proteomes" id="UP000010469">
    <property type="component" value="Chromosome"/>
</dbReference>
<evidence type="ECO:0000313" key="3">
    <source>
        <dbReference type="EMBL" id="AFZ69885.1"/>
    </source>
</evidence>
<dbReference type="Gene3D" id="3.40.50.12780">
    <property type="entry name" value="N-terminal domain of ligase-like"/>
    <property type="match status" value="1"/>
</dbReference>
<dbReference type="eggNOG" id="arCOG00856">
    <property type="taxonomic scope" value="Archaea"/>
</dbReference>
<accession>L0AA07</accession>
<evidence type="ECO:0000259" key="2">
    <source>
        <dbReference type="Pfam" id="PF13193"/>
    </source>
</evidence>
<dbReference type="InParanoid" id="L0AA07"/>
<proteinExistence type="predicted"/>